<dbReference type="GO" id="GO:0008168">
    <property type="term" value="F:methyltransferase activity"/>
    <property type="evidence" value="ECO:0007669"/>
    <property type="project" value="UniProtKB-KW"/>
</dbReference>
<name>A0A1I6Q703_9EURY</name>
<evidence type="ECO:0000313" key="1">
    <source>
        <dbReference type="EMBL" id="SFS48256.1"/>
    </source>
</evidence>
<reference evidence="2" key="1">
    <citation type="submission" date="2016-10" db="EMBL/GenBank/DDBJ databases">
        <authorList>
            <person name="Varghese N."/>
            <person name="Submissions S."/>
        </authorList>
    </citation>
    <scope>NUCLEOTIDE SEQUENCE [LARGE SCALE GENOMIC DNA]</scope>
    <source>
        <strain evidence="2">DSM 22427</strain>
    </source>
</reference>
<keyword evidence="1" id="KW-0489">Methyltransferase</keyword>
<dbReference type="Proteomes" id="UP000199199">
    <property type="component" value="Unassembled WGS sequence"/>
</dbReference>
<dbReference type="InterPro" id="IPR029063">
    <property type="entry name" value="SAM-dependent_MTases_sf"/>
</dbReference>
<keyword evidence="1" id="KW-0808">Transferase</keyword>
<sequence>MNTLIKAIRILRREGPFELLKRGVPYLIDNYVGPLLLPKPYVQYNSVDVNTGKYFDSIAPWRCNQNRPDYESGLVSGIEEFTEEGDNVVIVGGGWGVTAVKAAQKVGNSGRVTVYEGSERQINHVQETIRKHNLSDRVDVVHGIVGPEISLRGEAKNASRVSPEQLPECDVLELDCEGAEIEILENLTIQPRVILVESHGIRDSPSSKVEELLNDLSYSVKSKEIADRGREDVCLENDIYSLTAVQE</sequence>
<dbReference type="GO" id="GO:0032259">
    <property type="term" value="P:methylation"/>
    <property type="evidence" value="ECO:0007669"/>
    <property type="project" value="UniProtKB-KW"/>
</dbReference>
<gene>
    <name evidence="1" type="ORF">SAMN04488556_1031</name>
</gene>
<dbReference type="RefSeq" id="WP_139231139.1">
    <property type="nucleotide sequence ID" value="NZ_FOZS01000001.1"/>
</dbReference>
<dbReference type="AlphaFoldDB" id="A0A1I6Q703"/>
<organism evidence="1 2">
    <name type="scientific">Halostagnicola kamekurae</name>
    <dbReference type="NCBI Taxonomy" id="619731"/>
    <lineage>
        <taxon>Archaea</taxon>
        <taxon>Methanobacteriati</taxon>
        <taxon>Methanobacteriota</taxon>
        <taxon>Stenosarchaea group</taxon>
        <taxon>Halobacteria</taxon>
        <taxon>Halobacteriales</taxon>
        <taxon>Natrialbaceae</taxon>
        <taxon>Halostagnicola</taxon>
    </lineage>
</organism>
<evidence type="ECO:0000313" key="2">
    <source>
        <dbReference type="Proteomes" id="UP000199199"/>
    </source>
</evidence>
<dbReference type="EMBL" id="FOZS01000001">
    <property type="protein sequence ID" value="SFS48256.1"/>
    <property type="molecule type" value="Genomic_DNA"/>
</dbReference>
<dbReference type="OrthoDB" id="331551at2157"/>
<proteinExistence type="predicted"/>
<accession>A0A1I6Q703</accession>
<dbReference type="Gene3D" id="3.40.50.150">
    <property type="entry name" value="Vaccinia Virus protein VP39"/>
    <property type="match status" value="1"/>
</dbReference>
<protein>
    <submittedName>
        <fullName evidence="1">Methyltransferase FkbM domain-containing protein</fullName>
    </submittedName>
</protein>
<dbReference type="SUPFAM" id="SSF53335">
    <property type="entry name" value="S-adenosyl-L-methionine-dependent methyltransferases"/>
    <property type="match status" value="1"/>
</dbReference>
<keyword evidence="2" id="KW-1185">Reference proteome</keyword>